<dbReference type="GeneID" id="94347854"/>
<comment type="caution">
    <text evidence="1">The sequence shown here is derived from an EMBL/GenBank/DDBJ whole genome shotgun (WGS) entry which is preliminary data.</text>
</comment>
<evidence type="ECO:0000313" key="2">
    <source>
        <dbReference type="Proteomes" id="UP000294530"/>
    </source>
</evidence>
<sequence length="220" mass="23394">MTDLGLPTPHKTAPILSVNKSLLFGVAMSLLASCISPDSNVWAETSPTTFILDAATIQLRSVFTNAFKVFISNFSSSPSSKSAWCTITMSARLKASRGSSRRLPHGRINPLPSGCKASTMTISRSFASLHCCSPSSTITQLSCTFCVLHNSFTLAAPLATRSAPKATSQVGNCFTNIRHSSSQYPRLNNSGTRPPPVCSTQEFEGGLCVGDYSTPLYACA</sequence>
<protein>
    <submittedName>
        <fullName evidence="1">Uncharacterized protein</fullName>
    </submittedName>
</protein>
<dbReference type="KEGG" id="blac:94347854"/>
<reference evidence="1 2" key="1">
    <citation type="journal article" date="2021" name="Genome Biol.">
        <title>AFLAP: assembly-free linkage analysis pipeline using k-mers from genome sequencing data.</title>
        <authorList>
            <person name="Fletcher K."/>
            <person name="Zhang L."/>
            <person name="Gil J."/>
            <person name="Han R."/>
            <person name="Cavanaugh K."/>
            <person name="Michelmore R."/>
        </authorList>
    </citation>
    <scope>NUCLEOTIDE SEQUENCE [LARGE SCALE GENOMIC DNA]</scope>
    <source>
        <strain evidence="1 2">SF5</strain>
    </source>
</reference>
<dbReference type="Proteomes" id="UP000294530">
    <property type="component" value="Unassembled WGS sequence"/>
</dbReference>
<evidence type="ECO:0000313" key="1">
    <source>
        <dbReference type="EMBL" id="TDH72794.1"/>
    </source>
</evidence>
<keyword evidence="2" id="KW-1185">Reference proteome</keyword>
<gene>
    <name evidence="1" type="ORF">CCR75_004093</name>
</gene>
<dbReference type="AlphaFoldDB" id="A0A976IJ80"/>
<organism evidence="1 2">
    <name type="scientific">Bremia lactucae</name>
    <name type="common">Lettuce downy mildew</name>
    <dbReference type="NCBI Taxonomy" id="4779"/>
    <lineage>
        <taxon>Eukaryota</taxon>
        <taxon>Sar</taxon>
        <taxon>Stramenopiles</taxon>
        <taxon>Oomycota</taxon>
        <taxon>Peronosporomycetes</taxon>
        <taxon>Peronosporales</taxon>
        <taxon>Peronosporaceae</taxon>
        <taxon>Bremia</taxon>
    </lineage>
</organism>
<dbReference type="EMBL" id="SHOA02000017">
    <property type="protein sequence ID" value="TDH72794.1"/>
    <property type="molecule type" value="Genomic_DNA"/>
</dbReference>
<accession>A0A976IJ80</accession>
<name>A0A976IJ80_BRELC</name>
<dbReference type="RefSeq" id="XP_067822293.1">
    <property type="nucleotide sequence ID" value="XM_067962183.1"/>
</dbReference>
<proteinExistence type="predicted"/>